<accession>A0ABQ2F1L6</accession>
<evidence type="ECO:0000313" key="2">
    <source>
        <dbReference type="Proteomes" id="UP000647587"/>
    </source>
</evidence>
<dbReference type="RefSeq" id="WP_189011870.1">
    <property type="nucleotide sequence ID" value="NZ_BMPP01000029.1"/>
</dbReference>
<dbReference type="EMBL" id="BMPP01000029">
    <property type="protein sequence ID" value="GGK41769.1"/>
    <property type="molecule type" value="Genomic_DNA"/>
</dbReference>
<organism evidence="1 2">
    <name type="scientific">Deinococcus malanensis</name>
    <dbReference type="NCBI Taxonomy" id="1706855"/>
    <lineage>
        <taxon>Bacteria</taxon>
        <taxon>Thermotogati</taxon>
        <taxon>Deinococcota</taxon>
        <taxon>Deinococci</taxon>
        <taxon>Deinococcales</taxon>
        <taxon>Deinococcaceae</taxon>
        <taxon>Deinococcus</taxon>
    </lineage>
</organism>
<gene>
    <name evidence="1" type="ORF">GCM10008955_39470</name>
</gene>
<keyword evidence="2" id="KW-1185">Reference proteome</keyword>
<evidence type="ECO:0000313" key="1">
    <source>
        <dbReference type="EMBL" id="GGK41769.1"/>
    </source>
</evidence>
<name>A0ABQ2F1L6_9DEIO</name>
<dbReference type="Proteomes" id="UP000647587">
    <property type="component" value="Unassembled WGS sequence"/>
</dbReference>
<reference evidence="2" key="1">
    <citation type="journal article" date="2019" name="Int. J. Syst. Evol. Microbiol.">
        <title>The Global Catalogue of Microorganisms (GCM) 10K type strain sequencing project: providing services to taxonomists for standard genome sequencing and annotation.</title>
        <authorList>
            <consortium name="The Broad Institute Genomics Platform"/>
            <consortium name="The Broad Institute Genome Sequencing Center for Infectious Disease"/>
            <person name="Wu L."/>
            <person name="Ma J."/>
        </authorList>
    </citation>
    <scope>NUCLEOTIDE SEQUENCE [LARGE SCALE GENOMIC DNA]</scope>
    <source>
        <strain evidence="2">JCM 30331</strain>
    </source>
</reference>
<sequence length="110" mass="12446">MCSWHNNKARDGIRFTLSSTQMLQLKGYMTGELAASFRLRLPSPYPFAVLYYSESAQGWTYQDLAEDHLDTWDHGLAGEPLLELYVVIERVGGPQIRHQARAAHLPVLAT</sequence>
<protein>
    <submittedName>
        <fullName evidence="1">Uncharacterized protein</fullName>
    </submittedName>
</protein>
<comment type="caution">
    <text evidence="1">The sequence shown here is derived from an EMBL/GenBank/DDBJ whole genome shotgun (WGS) entry which is preliminary data.</text>
</comment>
<proteinExistence type="predicted"/>